<organism evidence="6 7">
    <name type="scientific">Stephanodiscus triporus</name>
    <dbReference type="NCBI Taxonomy" id="2934178"/>
    <lineage>
        <taxon>Eukaryota</taxon>
        <taxon>Sar</taxon>
        <taxon>Stramenopiles</taxon>
        <taxon>Ochrophyta</taxon>
        <taxon>Bacillariophyta</taxon>
        <taxon>Coscinodiscophyceae</taxon>
        <taxon>Thalassiosirophycidae</taxon>
        <taxon>Stephanodiscales</taxon>
        <taxon>Stephanodiscaceae</taxon>
        <taxon>Stephanodiscus</taxon>
    </lineage>
</organism>
<gene>
    <name evidence="6" type="ORF">ACHAW5_002133</name>
</gene>
<evidence type="ECO:0000256" key="4">
    <source>
        <dbReference type="RuleBase" id="RU311113"/>
    </source>
</evidence>
<dbReference type="Pfam" id="PF01111">
    <property type="entry name" value="CKS"/>
    <property type="match status" value="1"/>
</dbReference>
<proteinExistence type="inferred from homology"/>
<dbReference type="SUPFAM" id="SSF55637">
    <property type="entry name" value="Cell cycle regulatory proteins"/>
    <property type="match status" value="1"/>
</dbReference>
<dbReference type="InterPro" id="IPR000789">
    <property type="entry name" value="Cyclin-dep_kinase_reg-sub"/>
</dbReference>
<dbReference type="AlphaFoldDB" id="A0ABD3NTE3"/>
<comment type="function">
    <text evidence="4">Binds to the catalytic subunit of the cyclin dependent kinases and is essential for their biological function.</text>
</comment>
<keyword evidence="7" id="KW-1185">Reference proteome</keyword>
<evidence type="ECO:0000256" key="1">
    <source>
        <dbReference type="ARBA" id="ARBA00007782"/>
    </source>
</evidence>
<dbReference type="GO" id="GO:0051301">
    <property type="term" value="P:cell division"/>
    <property type="evidence" value="ECO:0007669"/>
    <property type="project" value="UniProtKB-UniRule"/>
</dbReference>
<protein>
    <recommendedName>
        <fullName evidence="4">Cyclin-dependent kinases regulatory subunit</fullName>
    </recommendedName>
</protein>
<evidence type="ECO:0000313" key="7">
    <source>
        <dbReference type="Proteomes" id="UP001530315"/>
    </source>
</evidence>
<reference evidence="6 7" key="1">
    <citation type="submission" date="2024-10" db="EMBL/GenBank/DDBJ databases">
        <title>Updated reference genomes for cyclostephanoid diatoms.</title>
        <authorList>
            <person name="Roberts W.R."/>
            <person name="Alverson A.J."/>
        </authorList>
    </citation>
    <scope>NUCLEOTIDE SEQUENCE [LARGE SCALE GENOMIC DNA]</scope>
    <source>
        <strain evidence="6 7">AJA276-08</strain>
    </source>
</reference>
<evidence type="ECO:0000313" key="6">
    <source>
        <dbReference type="EMBL" id="KAL3778537.1"/>
    </source>
</evidence>
<keyword evidence="3 4" id="KW-0131">Cell cycle</keyword>
<feature type="compositionally biased region" description="Basic and acidic residues" evidence="5">
    <location>
        <begin position="7"/>
        <end position="35"/>
    </location>
</feature>
<dbReference type="PROSITE" id="PS00945">
    <property type="entry name" value="CKS_2"/>
    <property type="match status" value="1"/>
</dbReference>
<dbReference type="InterPro" id="IPR036858">
    <property type="entry name" value="Cyclin-dep_kinase_reg-sub_sf"/>
</dbReference>
<evidence type="ECO:0000256" key="5">
    <source>
        <dbReference type="SAM" id="MobiDB-lite"/>
    </source>
</evidence>
<dbReference type="SMART" id="SM01084">
    <property type="entry name" value="CKS"/>
    <property type="match status" value="1"/>
</dbReference>
<accession>A0ABD3NTE3</accession>
<dbReference type="Proteomes" id="UP001530315">
    <property type="component" value="Unassembled WGS sequence"/>
</dbReference>
<dbReference type="Gene3D" id="3.30.170.10">
    <property type="entry name" value="Cyclin-dependent kinase, regulatory subunit"/>
    <property type="match status" value="1"/>
</dbReference>
<evidence type="ECO:0000256" key="3">
    <source>
        <dbReference type="ARBA" id="ARBA00023306"/>
    </source>
</evidence>
<sequence>MSSSRIEYSEKYADEENEYRDSRTAAEGEGASHREFMRNADGELAKTLPKARLLTENEWRSIGVQQSRGWHHYAIHRPEPHILLFRRPLGTDPQTGEVDPELKRIALEEYKGQFGLRG</sequence>
<name>A0ABD3NTE3_9STRA</name>
<dbReference type="PANTHER" id="PTHR23415">
    <property type="entry name" value="CYCLIN-DEPENDENT KINASES REGULATORY SUBUNIT/60S RIBOSOME SUBUNIT BIOGENESIS PROTEIN NIP7"/>
    <property type="match status" value="1"/>
</dbReference>
<keyword evidence="2 4" id="KW-0132">Cell division</keyword>
<comment type="caution">
    <text evidence="6">The sequence shown here is derived from an EMBL/GenBank/DDBJ whole genome shotgun (WGS) entry which is preliminary data.</text>
</comment>
<dbReference type="EMBL" id="JALLAZ020001211">
    <property type="protein sequence ID" value="KAL3778537.1"/>
    <property type="molecule type" value="Genomic_DNA"/>
</dbReference>
<evidence type="ECO:0000256" key="2">
    <source>
        <dbReference type="ARBA" id="ARBA00022618"/>
    </source>
</evidence>
<comment type="similarity">
    <text evidence="1 4">Belongs to the CKS family.</text>
</comment>
<feature type="region of interest" description="Disordered" evidence="5">
    <location>
        <begin position="1"/>
        <end position="35"/>
    </location>
</feature>